<evidence type="ECO:0000256" key="2">
    <source>
        <dbReference type="ARBA" id="ARBA00022475"/>
    </source>
</evidence>
<evidence type="ECO:0000256" key="5">
    <source>
        <dbReference type="ARBA" id="ARBA00023136"/>
    </source>
</evidence>
<keyword evidence="8" id="KW-1185">Reference proteome</keyword>
<evidence type="ECO:0000256" key="4">
    <source>
        <dbReference type="ARBA" id="ARBA00022679"/>
    </source>
</evidence>
<dbReference type="SUPFAM" id="SSF53448">
    <property type="entry name" value="Nucleotide-diphospho-sugar transferases"/>
    <property type="match status" value="1"/>
</dbReference>
<evidence type="ECO:0000313" key="8">
    <source>
        <dbReference type="Proteomes" id="UP001629246"/>
    </source>
</evidence>
<gene>
    <name evidence="7" type="ORF">PQR62_18735</name>
</gene>
<keyword evidence="2" id="KW-1003">Cell membrane</keyword>
<keyword evidence="5" id="KW-0472">Membrane</keyword>
<feature type="domain" description="Glycosyltransferase 2-like" evidence="6">
    <location>
        <begin position="4"/>
        <end position="156"/>
    </location>
</feature>
<dbReference type="EMBL" id="JAQQFM010000008">
    <property type="protein sequence ID" value="MFL9926319.1"/>
    <property type="molecule type" value="Genomic_DNA"/>
</dbReference>
<organism evidence="7 8">
    <name type="scientific">Herbaspirillum lusitanum</name>
    <dbReference type="NCBI Taxonomy" id="213312"/>
    <lineage>
        <taxon>Bacteria</taxon>
        <taxon>Pseudomonadati</taxon>
        <taxon>Pseudomonadota</taxon>
        <taxon>Betaproteobacteria</taxon>
        <taxon>Burkholderiales</taxon>
        <taxon>Oxalobacteraceae</taxon>
        <taxon>Herbaspirillum</taxon>
    </lineage>
</organism>
<sequence>MIGVVIPAHNEEQYLSACLSAMHLAARHPALNEAVRIIVALDACTDRSALIARSHQVEIIALQARNVGMARAAGASRLLAAGARWLAFTDADSLVAPDWLAAQLLLELNADAVCGTICVDDWSEHSPQLQEHFRTSYFDREGHRHIHGANFGISARAYKSVGGFPPMACSEDVAIVDLLIAAGARIAWSASPRVNTSARIASKARGGFGDTLSAWRPEDPATAPLA</sequence>
<proteinExistence type="predicted"/>
<reference evidence="7 8" key="1">
    <citation type="journal article" date="2024" name="Chem. Sci.">
        <title>Discovery of megapolipeptins by genome mining of a Burkholderiales bacteria collection.</title>
        <authorList>
            <person name="Paulo B.S."/>
            <person name="Recchia M.J.J."/>
            <person name="Lee S."/>
            <person name="Fergusson C.H."/>
            <person name="Romanowski S.B."/>
            <person name="Hernandez A."/>
            <person name="Krull N."/>
            <person name="Liu D.Y."/>
            <person name="Cavanagh H."/>
            <person name="Bos A."/>
            <person name="Gray C.A."/>
            <person name="Murphy B.T."/>
            <person name="Linington R.G."/>
            <person name="Eustaquio A.S."/>
        </authorList>
    </citation>
    <scope>NUCLEOTIDE SEQUENCE [LARGE SCALE GENOMIC DNA]</scope>
    <source>
        <strain evidence="7 8">RL21-008-BIB-A</strain>
    </source>
</reference>
<evidence type="ECO:0000256" key="1">
    <source>
        <dbReference type="ARBA" id="ARBA00004236"/>
    </source>
</evidence>
<dbReference type="Pfam" id="PF00535">
    <property type="entry name" value="Glycos_transf_2"/>
    <property type="match status" value="1"/>
</dbReference>
<comment type="subcellular location">
    <subcellularLocation>
        <location evidence="1">Cell membrane</location>
    </subcellularLocation>
</comment>
<evidence type="ECO:0000256" key="3">
    <source>
        <dbReference type="ARBA" id="ARBA00022676"/>
    </source>
</evidence>
<evidence type="ECO:0000259" key="6">
    <source>
        <dbReference type="Pfam" id="PF00535"/>
    </source>
</evidence>
<dbReference type="InterPro" id="IPR001173">
    <property type="entry name" value="Glyco_trans_2-like"/>
</dbReference>
<accession>A0ABW9ACW9</accession>
<comment type="caution">
    <text evidence="7">The sequence shown here is derived from an EMBL/GenBank/DDBJ whole genome shotgun (WGS) entry which is preliminary data.</text>
</comment>
<keyword evidence="3" id="KW-0328">Glycosyltransferase</keyword>
<dbReference type="PANTHER" id="PTHR43646">
    <property type="entry name" value="GLYCOSYLTRANSFERASE"/>
    <property type="match status" value="1"/>
</dbReference>
<protein>
    <submittedName>
        <fullName evidence="7">Glycosyltransferase family 2 protein</fullName>
    </submittedName>
</protein>
<dbReference type="RefSeq" id="WP_408159527.1">
    <property type="nucleotide sequence ID" value="NZ_JAQQFM010000008.1"/>
</dbReference>
<dbReference type="Proteomes" id="UP001629246">
    <property type="component" value="Unassembled WGS sequence"/>
</dbReference>
<name>A0ABW9ACW9_9BURK</name>
<dbReference type="PANTHER" id="PTHR43646:SF2">
    <property type="entry name" value="GLYCOSYLTRANSFERASE 2-LIKE DOMAIN-CONTAINING PROTEIN"/>
    <property type="match status" value="1"/>
</dbReference>
<dbReference type="CDD" id="cd00761">
    <property type="entry name" value="Glyco_tranf_GTA_type"/>
    <property type="match status" value="1"/>
</dbReference>
<keyword evidence="4" id="KW-0808">Transferase</keyword>
<evidence type="ECO:0000313" key="7">
    <source>
        <dbReference type="EMBL" id="MFL9926319.1"/>
    </source>
</evidence>
<dbReference type="InterPro" id="IPR029044">
    <property type="entry name" value="Nucleotide-diphossugar_trans"/>
</dbReference>
<dbReference type="Gene3D" id="3.90.550.10">
    <property type="entry name" value="Spore Coat Polysaccharide Biosynthesis Protein SpsA, Chain A"/>
    <property type="match status" value="1"/>
</dbReference>